<evidence type="ECO:0000313" key="1">
    <source>
        <dbReference type="EMBL" id="MPM47244.1"/>
    </source>
</evidence>
<dbReference type="AlphaFoldDB" id="A0A645AC26"/>
<gene>
    <name evidence="1" type="ORF">SDC9_93952</name>
</gene>
<protein>
    <submittedName>
        <fullName evidence="1">Uncharacterized protein</fullName>
    </submittedName>
</protein>
<accession>A0A645AC26</accession>
<comment type="caution">
    <text evidence="1">The sequence shown here is derived from an EMBL/GenBank/DDBJ whole genome shotgun (WGS) entry which is preliminary data.</text>
</comment>
<name>A0A645AC26_9ZZZZ</name>
<dbReference type="EMBL" id="VSSQ01011601">
    <property type="protein sequence ID" value="MPM47244.1"/>
    <property type="molecule type" value="Genomic_DNA"/>
</dbReference>
<reference evidence="1" key="1">
    <citation type="submission" date="2019-08" db="EMBL/GenBank/DDBJ databases">
        <authorList>
            <person name="Kucharzyk K."/>
            <person name="Murdoch R.W."/>
            <person name="Higgins S."/>
            <person name="Loffler F."/>
        </authorList>
    </citation>
    <scope>NUCLEOTIDE SEQUENCE</scope>
</reference>
<sequence length="78" mass="8708">MQERLPAPTEVTITYYVPDKKKAGGAYVSVSGTVKKIDDYERTVVLSDGTNISINDILCVDGEIFDGMEMEDDICRMR</sequence>
<proteinExistence type="predicted"/>
<organism evidence="1">
    <name type="scientific">bioreactor metagenome</name>
    <dbReference type="NCBI Taxonomy" id="1076179"/>
    <lineage>
        <taxon>unclassified sequences</taxon>
        <taxon>metagenomes</taxon>
        <taxon>ecological metagenomes</taxon>
    </lineage>
</organism>